<dbReference type="CDD" id="cd01574">
    <property type="entry name" value="PBP1_LacI"/>
    <property type="match status" value="1"/>
</dbReference>
<feature type="compositionally biased region" description="Basic and acidic residues" evidence="4">
    <location>
        <begin position="339"/>
        <end position="349"/>
    </location>
</feature>
<dbReference type="PANTHER" id="PTHR30146:SF109">
    <property type="entry name" value="HTH-TYPE TRANSCRIPTIONAL REGULATOR GALS"/>
    <property type="match status" value="1"/>
</dbReference>
<dbReference type="Gene3D" id="1.10.260.40">
    <property type="entry name" value="lambda repressor-like DNA-binding domains"/>
    <property type="match status" value="1"/>
</dbReference>
<evidence type="ECO:0000313" key="6">
    <source>
        <dbReference type="EMBL" id="MEN1947409.1"/>
    </source>
</evidence>
<gene>
    <name evidence="6" type="ORF">WJX64_12695</name>
</gene>
<dbReference type="PROSITE" id="PS50932">
    <property type="entry name" value="HTH_LACI_2"/>
    <property type="match status" value="1"/>
</dbReference>
<dbReference type="Pfam" id="PF00356">
    <property type="entry name" value="LacI"/>
    <property type="match status" value="1"/>
</dbReference>
<dbReference type="SUPFAM" id="SSF47413">
    <property type="entry name" value="lambda repressor-like DNA-binding domains"/>
    <property type="match status" value="1"/>
</dbReference>
<evidence type="ECO:0000259" key="5">
    <source>
        <dbReference type="PROSITE" id="PS50932"/>
    </source>
</evidence>
<evidence type="ECO:0000256" key="2">
    <source>
        <dbReference type="ARBA" id="ARBA00023125"/>
    </source>
</evidence>
<dbReference type="CDD" id="cd01392">
    <property type="entry name" value="HTH_LacI"/>
    <property type="match status" value="1"/>
</dbReference>
<name>A0ABU9W5Z2_9MICO</name>
<keyword evidence="1" id="KW-0805">Transcription regulation</keyword>
<dbReference type="InterPro" id="IPR028082">
    <property type="entry name" value="Peripla_BP_I"/>
</dbReference>
<reference evidence="6 7" key="1">
    <citation type="submission" date="2024-03" db="EMBL/GenBank/DDBJ databases">
        <title>YIM 134122 draft genome.</title>
        <authorList>
            <person name="Zuo S."/>
            <person name="Xiong L."/>
        </authorList>
    </citation>
    <scope>NUCLEOTIDE SEQUENCE [LARGE SCALE GENOMIC DNA]</scope>
    <source>
        <strain evidence="6 7">YIM 134122</strain>
    </source>
</reference>
<evidence type="ECO:0000256" key="1">
    <source>
        <dbReference type="ARBA" id="ARBA00023015"/>
    </source>
</evidence>
<dbReference type="GO" id="GO:0003677">
    <property type="term" value="F:DNA binding"/>
    <property type="evidence" value="ECO:0007669"/>
    <property type="project" value="UniProtKB-KW"/>
</dbReference>
<proteinExistence type="predicted"/>
<dbReference type="EMBL" id="JBCLVG010000002">
    <property type="protein sequence ID" value="MEN1947409.1"/>
    <property type="molecule type" value="Genomic_DNA"/>
</dbReference>
<organism evidence="6 7">
    <name type="scientific">Leifsonia stereocauli</name>
    <dbReference type="NCBI Taxonomy" id="3134136"/>
    <lineage>
        <taxon>Bacteria</taxon>
        <taxon>Bacillati</taxon>
        <taxon>Actinomycetota</taxon>
        <taxon>Actinomycetes</taxon>
        <taxon>Micrococcales</taxon>
        <taxon>Microbacteriaceae</taxon>
        <taxon>Leifsonia</taxon>
    </lineage>
</organism>
<sequence length="364" mass="38440">MSTDDDKARVANIFDVARLAGVSHQTVSRVLNDLPNVRPATRLRVEQAIKQLRYVPSPAARALVTRRSRTLGLITAGRPDYGPSSAALNFNEAAREARYAVSMASMIESDAVLLRAAVEMLLRQNVEAIVLIAAERRAIEAVEALELGVPLVAVASEGGGAAGSAGSVPAASFVAGAASGAASTSHRVAIDQYGGARTAVEHLIALGHREIRHLGGPIDSMDAAERLRGWRDVLSENNLVAREPLVGDWQPSSGNALGASLATDAEATAVFAANDQMALGLIHALERAGRRVPADMSVIGFDDIPEAAFFAPPLSTMRQDFDGLGRDIMATVLDVLRDEQAPDPTRRAPELVLRASTAPPRSAR</sequence>
<keyword evidence="2 6" id="KW-0238">DNA-binding</keyword>
<keyword evidence="3" id="KW-0804">Transcription</keyword>
<dbReference type="Pfam" id="PF13377">
    <property type="entry name" value="Peripla_BP_3"/>
    <property type="match status" value="1"/>
</dbReference>
<dbReference type="SUPFAM" id="SSF53822">
    <property type="entry name" value="Periplasmic binding protein-like I"/>
    <property type="match status" value="1"/>
</dbReference>
<feature type="domain" description="HTH lacI-type" evidence="5">
    <location>
        <begin position="11"/>
        <end position="65"/>
    </location>
</feature>
<evidence type="ECO:0000256" key="4">
    <source>
        <dbReference type="SAM" id="MobiDB-lite"/>
    </source>
</evidence>
<dbReference type="Proteomes" id="UP001425155">
    <property type="component" value="Unassembled WGS sequence"/>
</dbReference>
<evidence type="ECO:0000313" key="7">
    <source>
        <dbReference type="Proteomes" id="UP001425155"/>
    </source>
</evidence>
<dbReference type="SMART" id="SM00354">
    <property type="entry name" value="HTH_LACI"/>
    <property type="match status" value="1"/>
</dbReference>
<evidence type="ECO:0000256" key="3">
    <source>
        <dbReference type="ARBA" id="ARBA00023163"/>
    </source>
</evidence>
<dbReference type="InterPro" id="IPR000843">
    <property type="entry name" value="HTH_LacI"/>
</dbReference>
<dbReference type="PRINTS" id="PR00036">
    <property type="entry name" value="HTHLACI"/>
</dbReference>
<feature type="region of interest" description="Disordered" evidence="4">
    <location>
        <begin position="339"/>
        <end position="364"/>
    </location>
</feature>
<accession>A0ABU9W5Z2</accession>
<protein>
    <submittedName>
        <fullName evidence="6">LacI family DNA-binding transcriptional regulator</fullName>
    </submittedName>
</protein>
<dbReference type="InterPro" id="IPR010982">
    <property type="entry name" value="Lambda_DNA-bd_dom_sf"/>
</dbReference>
<dbReference type="InterPro" id="IPR046335">
    <property type="entry name" value="LacI/GalR-like_sensor"/>
</dbReference>
<dbReference type="Gene3D" id="3.40.50.2300">
    <property type="match status" value="2"/>
</dbReference>
<comment type="caution">
    <text evidence="6">The sequence shown here is derived from an EMBL/GenBank/DDBJ whole genome shotgun (WGS) entry which is preliminary data.</text>
</comment>
<keyword evidence="7" id="KW-1185">Reference proteome</keyword>
<dbReference type="RefSeq" id="WP_342114613.1">
    <property type="nucleotide sequence ID" value="NZ_JBCAUN010000002.1"/>
</dbReference>
<dbReference type="PROSITE" id="PS00356">
    <property type="entry name" value="HTH_LACI_1"/>
    <property type="match status" value="1"/>
</dbReference>
<dbReference type="PANTHER" id="PTHR30146">
    <property type="entry name" value="LACI-RELATED TRANSCRIPTIONAL REPRESSOR"/>
    <property type="match status" value="1"/>
</dbReference>